<reference evidence="2" key="1">
    <citation type="submission" date="2017-11" db="EMBL/GenBank/DDBJ databases">
        <title>Complete Genome of Klebsiella pneumoniae Myophage Menlow.</title>
        <authorList>
            <person name="Newkirk H.N."/>
            <person name="Lessor L."/>
            <person name="Liu M."/>
        </authorList>
    </citation>
    <scope>NUCLEOTIDE SEQUENCE [LARGE SCALE GENOMIC DNA]</scope>
</reference>
<proteinExistence type="predicted"/>
<dbReference type="EMBL" id="MG428990">
    <property type="protein sequence ID" value="AUG87886.1"/>
    <property type="molecule type" value="Genomic_DNA"/>
</dbReference>
<keyword evidence="2" id="KW-1185">Reference proteome</keyword>
<evidence type="ECO:0000313" key="2">
    <source>
        <dbReference type="Proteomes" id="UP000241701"/>
    </source>
</evidence>
<gene>
    <name evidence="1" type="ORF">CPT_Menlow_185</name>
</gene>
<dbReference type="Proteomes" id="UP000241701">
    <property type="component" value="Segment"/>
</dbReference>
<organism evidence="1 2">
    <name type="scientific">Klebsiella phage Menlow</name>
    <dbReference type="NCBI Taxonomy" id="2054273"/>
    <lineage>
        <taxon>Viruses</taxon>
        <taxon>Duplodnaviria</taxon>
        <taxon>Heunggongvirae</taxon>
        <taxon>Uroviricota</taxon>
        <taxon>Caudoviricetes</taxon>
        <taxon>Pantevenvirales</taxon>
        <taxon>Ackermannviridae</taxon>
        <taxon>Taipeivirus</taxon>
        <taxon>Taipeivirus menlow</taxon>
    </lineage>
</organism>
<protein>
    <submittedName>
        <fullName evidence="1">Uncharacterized protein</fullName>
    </submittedName>
</protein>
<accession>A0A2H5BP34</accession>
<sequence>MASNLKTLPENDSEYLRRVVLELGVNYSGMARLLDCSNAVGFWKKGYRRIPKAFRRAILMLKFINQKGLMSEFLRYVGEQEKQNAEITKDR</sequence>
<name>A0A2H5BP34_9CAUD</name>
<evidence type="ECO:0000313" key="1">
    <source>
        <dbReference type="EMBL" id="AUG87886.1"/>
    </source>
</evidence>